<dbReference type="SUPFAM" id="SSF50370">
    <property type="entry name" value="Ricin B-like lectins"/>
    <property type="match status" value="1"/>
</dbReference>
<dbReference type="AlphaFoldDB" id="A0A6L6U4V6"/>
<dbReference type="Gene3D" id="2.170.15.10">
    <property type="entry name" value="Proaerolysin, chain A, domain 3"/>
    <property type="match status" value="1"/>
</dbReference>
<dbReference type="PROSITE" id="PS51257">
    <property type="entry name" value="PROKAR_LIPOPROTEIN"/>
    <property type="match status" value="1"/>
</dbReference>
<evidence type="ECO:0000313" key="1">
    <source>
        <dbReference type="EMBL" id="MUU77018.1"/>
    </source>
</evidence>
<sequence length="542" mass="59088">MKTAIKIFKRITMCTLLLLVFGCSKEDDGSGPGDGEIEQVNGIAEDDLENYGGDLGLLINTRDLAKKGYNPVKVNITTTATQGNYDQELVVDPFTNIAQLNLSIDDLTESAVDELRNGVGLEIEVLNPSDNVILSETYSVVSFEENGNQFDVDASNLEAVSNNLHFNGDMRYYLQLVDPSGNFGNTIVWKPGSSDDGSLRLEERSSSFSHGTTSEQFYIYQYQNEDNTVAIYSAITNRYLRVGSSTRTFRQSGAYSFPSTNPNSLGEDLKFKIQKESNGLYTIRGAFDNKPLRRIANGSDINWDTNDGGTIQYFRIISLDIDWQVTQLDTEYLQPILPAVETSFGFNSTLKNCGSGNLEQQVGIEKEVTTTYTNAFSETIGLSSRVTTNVDVTVSATAEASFFGNGGSVTAEASAGLEVSTEASSSSTVSAEESVSETNTFFSNRIVTVPAGSASLVYDAYQTYSNVKVPYVKRLRLTGNHTQGPESMSGFEIATQLEISNFLGVITNIGSDFVEVTIKGNMYLNNIVDSVTEVRDVAANCN</sequence>
<reference evidence="1 2" key="1">
    <citation type="submission" date="2019-12" db="EMBL/GenBank/DDBJ databases">
        <authorList>
            <person name="Li J."/>
        </authorList>
    </citation>
    <scope>NUCLEOTIDE SEQUENCE [LARGE SCALE GENOMIC DNA]</scope>
    <source>
        <strain evidence="1 2">HL2-2</strain>
    </source>
</reference>
<dbReference type="EMBL" id="WOWS01000001">
    <property type="protein sequence ID" value="MUU77018.1"/>
    <property type="molecule type" value="Genomic_DNA"/>
</dbReference>
<dbReference type="Proteomes" id="UP000478208">
    <property type="component" value="Unassembled WGS sequence"/>
</dbReference>
<protein>
    <submittedName>
        <fullName evidence="1">Uncharacterized protein</fullName>
    </submittedName>
</protein>
<dbReference type="InterPro" id="IPR035992">
    <property type="entry name" value="Ricin_B-like_lectins"/>
</dbReference>
<proteinExistence type="predicted"/>
<dbReference type="RefSeq" id="WP_157361463.1">
    <property type="nucleotide sequence ID" value="NZ_WOWS01000001.1"/>
</dbReference>
<organism evidence="1 2">
    <name type="scientific">Winogradskyella endarachnes</name>
    <dbReference type="NCBI Taxonomy" id="2681965"/>
    <lineage>
        <taxon>Bacteria</taxon>
        <taxon>Pseudomonadati</taxon>
        <taxon>Bacteroidota</taxon>
        <taxon>Flavobacteriia</taxon>
        <taxon>Flavobacteriales</taxon>
        <taxon>Flavobacteriaceae</taxon>
        <taxon>Winogradskyella</taxon>
    </lineage>
</organism>
<dbReference type="Gene3D" id="2.80.10.50">
    <property type="match status" value="1"/>
</dbReference>
<comment type="caution">
    <text evidence="1">The sequence shown here is derived from an EMBL/GenBank/DDBJ whole genome shotgun (WGS) entry which is preliminary data.</text>
</comment>
<gene>
    <name evidence="1" type="ORF">GN138_01040</name>
</gene>
<keyword evidence="2" id="KW-1185">Reference proteome</keyword>
<name>A0A6L6U4V6_9FLAO</name>
<accession>A0A6L6U4V6</accession>
<evidence type="ECO:0000313" key="2">
    <source>
        <dbReference type="Proteomes" id="UP000478208"/>
    </source>
</evidence>